<feature type="region of interest" description="Disordered" evidence="2">
    <location>
        <begin position="141"/>
        <end position="259"/>
    </location>
</feature>
<proteinExistence type="predicted"/>
<dbReference type="SMART" id="SM00184">
    <property type="entry name" value="RING"/>
    <property type="match status" value="1"/>
</dbReference>
<dbReference type="GO" id="GO:0008270">
    <property type="term" value="F:zinc ion binding"/>
    <property type="evidence" value="ECO:0007669"/>
    <property type="project" value="UniProtKB-KW"/>
</dbReference>
<dbReference type="Proteomes" id="UP001313282">
    <property type="component" value="Unassembled WGS sequence"/>
</dbReference>
<keyword evidence="1" id="KW-0862">Zinc</keyword>
<dbReference type="AlphaFoldDB" id="A0AAN8MPT6"/>
<dbReference type="Pfam" id="PF13639">
    <property type="entry name" value="zf-RING_2"/>
    <property type="match status" value="1"/>
</dbReference>
<dbReference type="InterPro" id="IPR001841">
    <property type="entry name" value="Znf_RING"/>
</dbReference>
<keyword evidence="3" id="KW-0472">Membrane</keyword>
<gene>
    <name evidence="5" type="ORF">TWF718_008074</name>
</gene>
<keyword evidence="3" id="KW-1133">Transmembrane helix</keyword>
<dbReference type="PANTHER" id="PTHR22765">
    <property type="entry name" value="RING FINGER AND PROTEASE ASSOCIATED DOMAIN-CONTAINING"/>
    <property type="match status" value="1"/>
</dbReference>
<feature type="transmembrane region" description="Helical" evidence="3">
    <location>
        <begin position="50"/>
        <end position="75"/>
    </location>
</feature>
<dbReference type="GO" id="GO:0005737">
    <property type="term" value="C:cytoplasm"/>
    <property type="evidence" value="ECO:0007669"/>
    <property type="project" value="TreeGrafter"/>
</dbReference>
<dbReference type="PANTHER" id="PTHR22765:SF434">
    <property type="entry name" value="GB|AAD18119.1-RELATED"/>
    <property type="match status" value="1"/>
</dbReference>
<keyword evidence="3" id="KW-0812">Transmembrane</keyword>
<dbReference type="Gene3D" id="3.30.40.10">
    <property type="entry name" value="Zinc/RING finger domain, C3HC4 (zinc finger)"/>
    <property type="match status" value="1"/>
</dbReference>
<evidence type="ECO:0000256" key="1">
    <source>
        <dbReference type="PROSITE-ProRule" id="PRU00175"/>
    </source>
</evidence>
<feature type="region of interest" description="Disordered" evidence="2">
    <location>
        <begin position="369"/>
        <end position="474"/>
    </location>
</feature>
<feature type="domain" description="RING-type" evidence="4">
    <location>
        <begin position="276"/>
        <end position="318"/>
    </location>
</feature>
<accession>A0AAN8MPT6</accession>
<feature type="compositionally biased region" description="Low complexity" evidence="2">
    <location>
        <begin position="200"/>
        <end position="233"/>
    </location>
</feature>
<evidence type="ECO:0000259" key="4">
    <source>
        <dbReference type="PROSITE" id="PS50089"/>
    </source>
</evidence>
<name>A0AAN8MPT6_9PEZI</name>
<dbReference type="EMBL" id="JAVHNR010000005">
    <property type="protein sequence ID" value="KAK6342681.1"/>
    <property type="molecule type" value="Genomic_DNA"/>
</dbReference>
<dbReference type="PROSITE" id="PS50089">
    <property type="entry name" value="ZF_RING_2"/>
    <property type="match status" value="1"/>
</dbReference>
<keyword evidence="1" id="KW-0479">Metal-binding</keyword>
<evidence type="ECO:0000256" key="2">
    <source>
        <dbReference type="SAM" id="MobiDB-lite"/>
    </source>
</evidence>
<comment type="caution">
    <text evidence="5">The sequence shown here is derived from an EMBL/GenBank/DDBJ whole genome shotgun (WGS) entry which is preliminary data.</text>
</comment>
<keyword evidence="6" id="KW-1185">Reference proteome</keyword>
<keyword evidence="1" id="KW-0863">Zinc-finger</keyword>
<sequence>MSQDASSLPPVPTITTHPTSTLPSLITSTVPAATNSPGSGGGGGSQNSPLLFFVALGFGVVFTNLWIIVGVKYCFRYNARNRARANGVDEVDLQALGARPHRRRREKKLMTVDEVNERFPVTKYKTWRANREVMGLPTAGGIAPTDGSAPVVATQTQTDLDPPASPLPKIPEPVADPTKPVTPERESQDQDRRTDQVEITALPTTTTTNTTAAAVTPVPTTTPAPAAATTTPNQRSSAEIQRVASHQHSDHEAEHDDDEPMPALPADMANSCGDTCAICIDNLEDSDDVRGLTCGHAFHTACIDPWLTARRACCPLCKADYYVPKPRTEAEIEAEEQARERRRQQAAELNRSPVSSWWYRAEAYLMPSANNNATRNGRRARTEPQRARRTSRNTRWNLFGRDANPSSNTARGTPAPDAGNVETQQTSSTGPSAFLSRFNRRSRSNSSANPSAPGEPTPSALEAGLANTNASSTR</sequence>
<dbReference type="InterPro" id="IPR051826">
    <property type="entry name" value="E3_ubiquitin-ligase_domain"/>
</dbReference>
<evidence type="ECO:0000256" key="3">
    <source>
        <dbReference type="SAM" id="Phobius"/>
    </source>
</evidence>
<feature type="compositionally biased region" description="Polar residues" evidence="2">
    <location>
        <begin position="421"/>
        <end position="431"/>
    </location>
</feature>
<dbReference type="InterPro" id="IPR013083">
    <property type="entry name" value="Znf_RING/FYVE/PHD"/>
</dbReference>
<dbReference type="GO" id="GO:0061630">
    <property type="term" value="F:ubiquitin protein ligase activity"/>
    <property type="evidence" value="ECO:0007669"/>
    <property type="project" value="TreeGrafter"/>
</dbReference>
<evidence type="ECO:0000313" key="6">
    <source>
        <dbReference type="Proteomes" id="UP001313282"/>
    </source>
</evidence>
<dbReference type="CDD" id="cd16473">
    <property type="entry name" value="RING-H2_RNF103"/>
    <property type="match status" value="1"/>
</dbReference>
<evidence type="ECO:0000313" key="5">
    <source>
        <dbReference type="EMBL" id="KAK6342681.1"/>
    </source>
</evidence>
<reference evidence="5 6" key="1">
    <citation type="submission" date="2019-10" db="EMBL/GenBank/DDBJ databases">
        <authorList>
            <person name="Palmer J.M."/>
        </authorList>
    </citation>
    <scope>NUCLEOTIDE SEQUENCE [LARGE SCALE GENOMIC DNA]</scope>
    <source>
        <strain evidence="5 6">TWF718</strain>
    </source>
</reference>
<dbReference type="GO" id="GO:0006511">
    <property type="term" value="P:ubiquitin-dependent protein catabolic process"/>
    <property type="evidence" value="ECO:0007669"/>
    <property type="project" value="TreeGrafter"/>
</dbReference>
<feature type="region of interest" description="Disordered" evidence="2">
    <location>
        <begin position="1"/>
        <end position="42"/>
    </location>
</feature>
<feature type="compositionally biased region" description="Low complexity" evidence="2">
    <location>
        <begin position="13"/>
        <end position="31"/>
    </location>
</feature>
<feature type="compositionally biased region" description="Basic and acidic residues" evidence="2">
    <location>
        <begin position="182"/>
        <end position="196"/>
    </location>
</feature>
<dbReference type="SUPFAM" id="SSF57850">
    <property type="entry name" value="RING/U-box"/>
    <property type="match status" value="1"/>
</dbReference>
<organism evidence="5 6">
    <name type="scientific">Orbilia javanica</name>
    <dbReference type="NCBI Taxonomy" id="47235"/>
    <lineage>
        <taxon>Eukaryota</taxon>
        <taxon>Fungi</taxon>
        <taxon>Dikarya</taxon>
        <taxon>Ascomycota</taxon>
        <taxon>Pezizomycotina</taxon>
        <taxon>Orbiliomycetes</taxon>
        <taxon>Orbiliales</taxon>
        <taxon>Orbiliaceae</taxon>
        <taxon>Orbilia</taxon>
    </lineage>
</organism>
<protein>
    <recommendedName>
        <fullName evidence="4">RING-type domain-containing protein</fullName>
    </recommendedName>
</protein>